<proteinExistence type="predicted"/>
<evidence type="ECO:0000313" key="1">
    <source>
        <dbReference type="EMBL" id="MFC6171880.1"/>
    </source>
</evidence>
<keyword evidence="2" id="KW-1185">Reference proteome</keyword>
<protein>
    <recommendedName>
        <fullName evidence="3">Iron-sulfur cluster repair di-iron protein, ric</fullName>
    </recommendedName>
</protein>
<dbReference type="Proteomes" id="UP001596289">
    <property type="component" value="Unassembled WGS sequence"/>
</dbReference>
<accession>A0ABW1RGE8</accession>
<dbReference type="RefSeq" id="WP_125551781.1">
    <property type="nucleotide sequence ID" value="NZ_JBHSSL010000118.1"/>
</dbReference>
<reference evidence="2" key="1">
    <citation type="journal article" date="2019" name="Int. J. Syst. Evol. Microbiol.">
        <title>The Global Catalogue of Microorganisms (GCM) 10K type strain sequencing project: providing services to taxonomists for standard genome sequencing and annotation.</title>
        <authorList>
            <consortium name="The Broad Institute Genomics Platform"/>
            <consortium name="The Broad Institute Genome Sequencing Center for Infectious Disease"/>
            <person name="Wu L."/>
            <person name="Ma J."/>
        </authorList>
    </citation>
    <scope>NUCLEOTIDE SEQUENCE [LARGE SCALE GENOMIC DNA]</scope>
    <source>
        <strain evidence="2">CCM 8904</strain>
    </source>
</reference>
<sequence length="93" mass="10263">MTTKADFITTEFPKLNFYTSQILKVHGAHHPELGTVRELFVDIATKIDADPEADLTAELGQLAVVTDNYTVPADGCEAYQATYELLADFQQIA</sequence>
<name>A0ABW1RGE8_9LACO</name>
<dbReference type="EMBL" id="JBHSSL010000118">
    <property type="protein sequence ID" value="MFC6171880.1"/>
    <property type="molecule type" value="Genomic_DNA"/>
</dbReference>
<organism evidence="1 2">
    <name type="scientific">Loigolactobacillus jiayinensis</name>
    <dbReference type="NCBI Taxonomy" id="2486016"/>
    <lineage>
        <taxon>Bacteria</taxon>
        <taxon>Bacillati</taxon>
        <taxon>Bacillota</taxon>
        <taxon>Bacilli</taxon>
        <taxon>Lactobacillales</taxon>
        <taxon>Lactobacillaceae</taxon>
        <taxon>Loigolactobacillus</taxon>
    </lineage>
</organism>
<comment type="caution">
    <text evidence="1">The sequence shown here is derived from an EMBL/GenBank/DDBJ whole genome shotgun (WGS) entry which is preliminary data.</text>
</comment>
<evidence type="ECO:0000313" key="2">
    <source>
        <dbReference type="Proteomes" id="UP001596289"/>
    </source>
</evidence>
<gene>
    <name evidence="1" type="ORF">ACFQGP_15060</name>
</gene>
<evidence type="ECO:0008006" key="3">
    <source>
        <dbReference type="Google" id="ProtNLM"/>
    </source>
</evidence>